<proteinExistence type="predicted"/>
<accession>A0ABT8BZE0</accession>
<dbReference type="EMBL" id="JAUFQC010000027">
    <property type="protein sequence ID" value="MDN3611440.1"/>
    <property type="molecule type" value="Genomic_DNA"/>
</dbReference>
<keyword evidence="2" id="KW-1185">Reference proteome</keyword>
<comment type="caution">
    <text evidence="1">The sequence shown here is derived from an EMBL/GenBank/DDBJ whole genome shotgun (WGS) entry which is preliminary data.</text>
</comment>
<name>A0ABT8BZE0_9VIBR</name>
<evidence type="ECO:0000313" key="2">
    <source>
        <dbReference type="Proteomes" id="UP001238540"/>
    </source>
</evidence>
<gene>
    <name evidence="1" type="ORF">QWZ16_17715</name>
</gene>
<organism evidence="1 2">
    <name type="scientific">Vibrio ostreicida</name>
    <dbReference type="NCBI Taxonomy" id="526588"/>
    <lineage>
        <taxon>Bacteria</taxon>
        <taxon>Pseudomonadati</taxon>
        <taxon>Pseudomonadota</taxon>
        <taxon>Gammaproteobacteria</taxon>
        <taxon>Vibrionales</taxon>
        <taxon>Vibrionaceae</taxon>
        <taxon>Vibrio</taxon>
    </lineage>
</organism>
<reference evidence="2" key="1">
    <citation type="journal article" date="2019" name="Int. J. Syst. Evol. Microbiol.">
        <title>The Global Catalogue of Microorganisms (GCM) 10K type strain sequencing project: providing services to taxonomists for standard genome sequencing and annotation.</title>
        <authorList>
            <consortium name="The Broad Institute Genomics Platform"/>
            <consortium name="The Broad Institute Genome Sequencing Center for Infectious Disease"/>
            <person name="Wu L."/>
            <person name="Ma J."/>
        </authorList>
    </citation>
    <scope>NUCLEOTIDE SEQUENCE [LARGE SCALE GENOMIC DNA]</scope>
    <source>
        <strain evidence="2">CECT 7398</strain>
    </source>
</reference>
<protein>
    <submittedName>
        <fullName evidence="1">Uncharacterized protein</fullName>
    </submittedName>
</protein>
<dbReference type="RefSeq" id="WP_290312953.1">
    <property type="nucleotide sequence ID" value="NZ_JAUFQC010000027.1"/>
</dbReference>
<dbReference type="Proteomes" id="UP001238540">
    <property type="component" value="Unassembled WGS sequence"/>
</dbReference>
<sequence length="42" mass="4761">MPHISGAESTDVSVQRLVYRALGEHPQHAFKTSKQVTIKQER</sequence>
<evidence type="ECO:0000313" key="1">
    <source>
        <dbReference type="EMBL" id="MDN3611440.1"/>
    </source>
</evidence>